<gene>
    <name evidence="2" type="ORF">A9O66_37060</name>
    <name evidence="1" type="ORF">VOI32_33345</name>
</gene>
<evidence type="ECO:0000313" key="2">
    <source>
        <dbReference type="EMBL" id="QLB67967.1"/>
    </source>
</evidence>
<keyword evidence="4" id="KW-1185">Reference proteome</keyword>
<evidence type="ECO:0000313" key="1">
    <source>
        <dbReference type="EMBL" id="MEO1758800.1"/>
    </source>
</evidence>
<dbReference type="Pfam" id="PF12086">
    <property type="entry name" value="DUF3563"/>
    <property type="match status" value="1"/>
</dbReference>
<dbReference type="Proteomes" id="UP000509548">
    <property type="component" value="Plasmid unnamed"/>
</dbReference>
<dbReference type="Proteomes" id="UP001462961">
    <property type="component" value="Unassembled WGS sequence"/>
</dbReference>
<reference evidence="2 3" key="1">
    <citation type="journal article" date="2014" name="Genome Announc.">
        <title>Draft Genome Sequence of the Haloacid-Degrading Burkholderia caribensis Strain MBA4.</title>
        <authorList>
            <person name="Pan Y."/>
            <person name="Kong K.F."/>
            <person name="Tsang J.S."/>
        </authorList>
    </citation>
    <scope>NUCLEOTIDE SEQUENCE [LARGE SCALE GENOMIC DNA]</scope>
    <source>
        <strain evidence="2 3">852011</strain>
    </source>
</reference>
<dbReference type="AlphaFoldDB" id="A0A9Q6WR66"/>
<protein>
    <submittedName>
        <fullName evidence="1">DUF3563 family protein</fullName>
    </submittedName>
</protein>
<dbReference type="EMBL" id="JAYLVJ010000062">
    <property type="protein sequence ID" value="MEO1758800.1"/>
    <property type="molecule type" value="Genomic_DNA"/>
</dbReference>
<organism evidence="2 3">
    <name type="scientific">Paraburkholderia caribensis</name>
    <dbReference type="NCBI Taxonomy" id="75105"/>
    <lineage>
        <taxon>Bacteria</taxon>
        <taxon>Pseudomonadati</taxon>
        <taxon>Pseudomonadota</taxon>
        <taxon>Betaproteobacteria</taxon>
        <taxon>Burkholderiales</taxon>
        <taxon>Burkholderiaceae</taxon>
        <taxon>Paraburkholderia</taxon>
    </lineage>
</organism>
<sequence length="72" mass="8554">MFAYFIRIIFELLDRTEELLDRAEHHRRDAYLSSSADLFELERRMRQIEAADQAVTAEPDRDFRTDGLVHAL</sequence>
<evidence type="ECO:0000313" key="3">
    <source>
        <dbReference type="Proteomes" id="UP000509548"/>
    </source>
</evidence>
<dbReference type="EMBL" id="CP015960">
    <property type="protein sequence ID" value="QLB67967.1"/>
    <property type="molecule type" value="Genomic_DNA"/>
</dbReference>
<reference evidence="2" key="2">
    <citation type="submission" date="2016-06" db="EMBL/GenBank/DDBJ databases">
        <authorList>
            <person name="Huang P."/>
            <person name="Jiang X."/>
            <person name="Liu X."/>
        </authorList>
    </citation>
    <scope>NUCLEOTIDE SEQUENCE</scope>
    <source>
        <strain evidence="2">852011</strain>
        <plasmid evidence="2">unnamed</plasmid>
    </source>
</reference>
<proteinExistence type="predicted"/>
<keyword evidence="2" id="KW-0614">Plasmid</keyword>
<geneLocation type="plasmid" evidence="2">
    <name>unnamed</name>
</geneLocation>
<accession>A0A9Q6WR66</accession>
<reference evidence="1 4" key="3">
    <citation type="submission" date="2024-01" db="EMBL/GenBank/DDBJ databases">
        <title>The diversity of rhizobia nodulating Mimosa spp. in eleven states of Brazil covering several biomes is determined by host plant, location, and edaphic factors.</title>
        <authorList>
            <person name="Rouws L."/>
            <person name="Barauna A."/>
            <person name="Beukes C."/>
            <person name="De Faria S.M."/>
            <person name="Gross E."/>
            <person name="Dos Reis Junior F.B."/>
            <person name="Simon M."/>
            <person name="Maluk M."/>
            <person name="Odee D.W."/>
            <person name="Kenicer G."/>
            <person name="Young J.P.W."/>
            <person name="Reis V.M."/>
            <person name="Zilli J."/>
            <person name="James E.K."/>
        </authorList>
    </citation>
    <scope>NUCLEOTIDE SEQUENCE [LARGE SCALE GENOMIC DNA]</scope>
    <source>
        <strain evidence="1 4">JHI1651</strain>
    </source>
</reference>
<geneLocation type="plasmid" evidence="3"/>
<dbReference type="InterPro" id="IPR021946">
    <property type="entry name" value="DUF3563"/>
</dbReference>
<name>A0A9Q6WR66_9BURK</name>
<dbReference type="RefSeq" id="WP_054931863.1">
    <property type="nucleotide sequence ID" value="NZ_CADFFV010000029.1"/>
</dbReference>
<evidence type="ECO:0000313" key="4">
    <source>
        <dbReference type="Proteomes" id="UP001462961"/>
    </source>
</evidence>